<dbReference type="PANTHER" id="PTHR30471:SF3">
    <property type="entry name" value="UPF0758 PROTEIN YEES-RELATED"/>
    <property type="match status" value="1"/>
</dbReference>
<dbReference type="InterPro" id="IPR010994">
    <property type="entry name" value="RuvA_2-like"/>
</dbReference>
<evidence type="ECO:0000256" key="3">
    <source>
        <dbReference type="ARBA" id="ARBA00022801"/>
    </source>
</evidence>
<dbReference type="KEGG" id="phy:AJ81_00585"/>
<dbReference type="GO" id="GO:0006508">
    <property type="term" value="P:proteolysis"/>
    <property type="evidence" value="ECO:0007669"/>
    <property type="project" value="UniProtKB-KW"/>
</dbReference>
<evidence type="ECO:0000313" key="8">
    <source>
        <dbReference type="EMBL" id="AJC72933.1"/>
    </source>
</evidence>
<evidence type="ECO:0000313" key="9">
    <source>
        <dbReference type="Proteomes" id="UP000077469"/>
    </source>
</evidence>
<dbReference type="EMBL" id="CP007141">
    <property type="protein sequence ID" value="AJC72933.1"/>
    <property type="molecule type" value="Genomic_DNA"/>
</dbReference>
<dbReference type="Gene3D" id="3.40.140.10">
    <property type="entry name" value="Cytidine Deaminase, domain 2"/>
    <property type="match status" value="1"/>
</dbReference>
<accession>A0A0X1KNU7</accession>
<dbReference type="SUPFAM" id="SSF47781">
    <property type="entry name" value="RuvA domain 2-like"/>
    <property type="match status" value="1"/>
</dbReference>
<keyword evidence="2" id="KW-0479">Metal-binding</keyword>
<dbReference type="PaxDb" id="1123384-AJ81_00585"/>
<dbReference type="InterPro" id="IPR001405">
    <property type="entry name" value="UPF0758"/>
</dbReference>
<dbReference type="NCBIfam" id="NF000642">
    <property type="entry name" value="PRK00024.1"/>
    <property type="match status" value="1"/>
</dbReference>
<organism evidence="8 9">
    <name type="scientific">Pseudothermotoga hypogea DSM 11164 = NBRC 106472</name>
    <dbReference type="NCBI Taxonomy" id="1123384"/>
    <lineage>
        <taxon>Bacteria</taxon>
        <taxon>Thermotogati</taxon>
        <taxon>Thermotogota</taxon>
        <taxon>Thermotogae</taxon>
        <taxon>Thermotogales</taxon>
        <taxon>Thermotogaceae</taxon>
        <taxon>Pseudothermotoga</taxon>
    </lineage>
</organism>
<dbReference type="Proteomes" id="UP000077469">
    <property type="component" value="Chromosome"/>
</dbReference>
<keyword evidence="4" id="KW-0862">Zinc</keyword>
<dbReference type="STRING" id="1123384.AJ81_00585"/>
<evidence type="ECO:0000259" key="7">
    <source>
        <dbReference type="PROSITE" id="PS50249"/>
    </source>
</evidence>
<dbReference type="Pfam" id="PF04002">
    <property type="entry name" value="RadC"/>
    <property type="match status" value="1"/>
</dbReference>
<dbReference type="Pfam" id="PF20582">
    <property type="entry name" value="UPF0758_N"/>
    <property type="match status" value="1"/>
</dbReference>
<dbReference type="InterPro" id="IPR020891">
    <property type="entry name" value="UPF0758_CS"/>
</dbReference>
<dbReference type="PROSITE" id="PS50249">
    <property type="entry name" value="MPN"/>
    <property type="match status" value="1"/>
</dbReference>
<evidence type="ECO:0000256" key="1">
    <source>
        <dbReference type="ARBA" id="ARBA00022670"/>
    </source>
</evidence>
<dbReference type="RefSeq" id="WP_031503096.1">
    <property type="nucleotide sequence ID" value="NZ_CP007141.1"/>
</dbReference>
<dbReference type="PANTHER" id="PTHR30471">
    <property type="entry name" value="DNA REPAIR PROTEIN RADC"/>
    <property type="match status" value="1"/>
</dbReference>
<reference evidence="8 9" key="1">
    <citation type="submission" date="2014-01" db="EMBL/GenBank/DDBJ databases">
        <title>Genome sequencing of Thermotog hypogea.</title>
        <authorList>
            <person name="Zhang X."/>
            <person name="Alvare G."/>
            <person name="Fristensky B."/>
            <person name="Chen L."/>
            <person name="Suen T."/>
            <person name="Chen Q."/>
            <person name="Ma K."/>
        </authorList>
    </citation>
    <scope>NUCLEOTIDE SEQUENCE [LARGE SCALE GENOMIC DNA]</scope>
    <source>
        <strain evidence="8 9">DSM 11164</strain>
    </source>
</reference>
<dbReference type="InterPro" id="IPR025657">
    <property type="entry name" value="RadC_JAB"/>
</dbReference>
<evidence type="ECO:0000256" key="5">
    <source>
        <dbReference type="ARBA" id="ARBA00023049"/>
    </source>
</evidence>
<gene>
    <name evidence="8" type="ORF">AJ81_00585</name>
</gene>
<keyword evidence="5" id="KW-0482">Metalloprotease</keyword>
<sequence>MRPRERMKMAGPESLSDVELLAIILRTGREGKNVNELAQEIMDRFDSSLRSLCNASLEEIAALDGVGLAKAASIKAAFELGKRLYAELSKPRTLLNSPSAIFEFCHEMRFYEKEIARVLLLDSKLSLITYSDVTVGTNNQTLLHPRDVFRLAVRANANALILVHNHPSGDPSPSRDDERVTLSIAEAGKILGIKLIDHVIVGRENYYSFRAAGKISED</sequence>
<dbReference type="InterPro" id="IPR037518">
    <property type="entry name" value="MPN"/>
</dbReference>
<proteinExistence type="inferred from homology"/>
<dbReference type="InterPro" id="IPR046778">
    <property type="entry name" value="UPF0758_N"/>
</dbReference>
<feature type="domain" description="MPN" evidence="7">
    <location>
        <begin position="93"/>
        <end position="215"/>
    </location>
</feature>
<dbReference type="Gene3D" id="1.10.150.20">
    <property type="entry name" value="5' to 3' exonuclease, C-terminal subdomain"/>
    <property type="match status" value="1"/>
</dbReference>
<dbReference type="AlphaFoldDB" id="A0A0X1KNU7"/>
<dbReference type="PATRIC" id="fig|1123384.7.peg.111"/>
<dbReference type="NCBIfam" id="TIGR00608">
    <property type="entry name" value="radc"/>
    <property type="match status" value="1"/>
</dbReference>
<keyword evidence="3" id="KW-0378">Hydrolase</keyword>
<dbReference type="CDD" id="cd08071">
    <property type="entry name" value="MPN_DUF2466"/>
    <property type="match status" value="1"/>
</dbReference>
<keyword evidence="9" id="KW-1185">Reference proteome</keyword>
<evidence type="ECO:0000256" key="4">
    <source>
        <dbReference type="ARBA" id="ARBA00022833"/>
    </source>
</evidence>
<dbReference type="GO" id="GO:0008237">
    <property type="term" value="F:metallopeptidase activity"/>
    <property type="evidence" value="ECO:0007669"/>
    <property type="project" value="UniProtKB-KW"/>
</dbReference>
<comment type="similarity">
    <text evidence="6">Belongs to the UPF0758 family.</text>
</comment>
<protein>
    <recommendedName>
        <fullName evidence="7">MPN domain-containing protein</fullName>
    </recommendedName>
</protein>
<keyword evidence="1" id="KW-0645">Protease</keyword>
<dbReference type="PROSITE" id="PS01302">
    <property type="entry name" value="UPF0758"/>
    <property type="match status" value="1"/>
</dbReference>
<evidence type="ECO:0000256" key="6">
    <source>
        <dbReference type="RuleBase" id="RU003797"/>
    </source>
</evidence>
<evidence type="ECO:0000256" key="2">
    <source>
        <dbReference type="ARBA" id="ARBA00022723"/>
    </source>
</evidence>
<name>A0A0X1KNU7_9THEM</name>
<dbReference type="GO" id="GO:0046872">
    <property type="term" value="F:metal ion binding"/>
    <property type="evidence" value="ECO:0007669"/>
    <property type="project" value="UniProtKB-KW"/>
</dbReference>